<dbReference type="Proteomes" id="UP000245626">
    <property type="component" value="Unassembled WGS sequence"/>
</dbReference>
<name>A0ACD0NU71_9BASI</name>
<accession>A0ACD0NU71</accession>
<protein>
    <submittedName>
        <fullName evidence="1">HIT-like protein</fullName>
    </submittedName>
</protein>
<gene>
    <name evidence="1" type="ORF">IE53DRAFT_317840</name>
</gene>
<evidence type="ECO:0000313" key="2">
    <source>
        <dbReference type="Proteomes" id="UP000245626"/>
    </source>
</evidence>
<proteinExistence type="predicted"/>
<reference evidence="1 2" key="1">
    <citation type="journal article" date="2018" name="Mol. Biol. Evol.">
        <title>Broad Genomic Sampling Reveals a Smut Pathogenic Ancestry of the Fungal Clade Ustilaginomycotina.</title>
        <authorList>
            <person name="Kijpornyongpan T."/>
            <person name="Mondo S.J."/>
            <person name="Barry K."/>
            <person name="Sandor L."/>
            <person name="Lee J."/>
            <person name="Lipzen A."/>
            <person name="Pangilinan J."/>
            <person name="LaButti K."/>
            <person name="Hainaut M."/>
            <person name="Henrissat B."/>
            <person name="Grigoriev I.V."/>
            <person name="Spatafora J.W."/>
            <person name="Aime M.C."/>
        </authorList>
    </citation>
    <scope>NUCLEOTIDE SEQUENCE [LARGE SCALE GENOMIC DNA]</scope>
    <source>
        <strain evidence="1 2">SA 807</strain>
    </source>
</reference>
<evidence type="ECO:0000313" key="1">
    <source>
        <dbReference type="EMBL" id="PWN49336.1"/>
    </source>
</evidence>
<sequence>MSFLSRCFQPTQADRPLLERDRADHDPRLLNDSSTKAPNCIFCNVTPEKFNVVLEDEEFIAFKDRSPASLHHLLVIPRIHIDNVNSLTRKDVALLKGMHAFGERALDLISSEPADGRGKQDGQRRFGFHIPPFRSVEHLHLHSQALPYKSWIRSMKYRVVEPNSDARARGYHKGWTWFVEVGQACDILKDGGRIKVGAC</sequence>
<organism evidence="1 2">
    <name type="scientific">Violaceomyces palustris</name>
    <dbReference type="NCBI Taxonomy" id="1673888"/>
    <lineage>
        <taxon>Eukaryota</taxon>
        <taxon>Fungi</taxon>
        <taxon>Dikarya</taxon>
        <taxon>Basidiomycota</taxon>
        <taxon>Ustilaginomycotina</taxon>
        <taxon>Ustilaginomycetes</taxon>
        <taxon>Violaceomycetales</taxon>
        <taxon>Violaceomycetaceae</taxon>
        <taxon>Violaceomyces</taxon>
    </lineage>
</organism>
<dbReference type="EMBL" id="KZ820065">
    <property type="protein sequence ID" value="PWN49336.1"/>
    <property type="molecule type" value="Genomic_DNA"/>
</dbReference>
<keyword evidence="2" id="KW-1185">Reference proteome</keyword>